<evidence type="ECO:0000313" key="2">
    <source>
        <dbReference type="Proteomes" id="UP001060085"/>
    </source>
</evidence>
<protein>
    <submittedName>
        <fullName evidence="1">Uncharacterized protein</fullName>
    </submittedName>
</protein>
<organism evidence="1 2">
    <name type="scientific">Catharanthus roseus</name>
    <name type="common">Madagascar periwinkle</name>
    <name type="synonym">Vinca rosea</name>
    <dbReference type="NCBI Taxonomy" id="4058"/>
    <lineage>
        <taxon>Eukaryota</taxon>
        <taxon>Viridiplantae</taxon>
        <taxon>Streptophyta</taxon>
        <taxon>Embryophyta</taxon>
        <taxon>Tracheophyta</taxon>
        <taxon>Spermatophyta</taxon>
        <taxon>Magnoliopsida</taxon>
        <taxon>eudicotyledons</taxon>
        <taxon>Gunneridae</taxon>
        <taxon>Pentapetalae</taxon>
        <taxon>asterids</taxon>
        <taxon>lamiids</taxon>
        <taxon>Gentianales</taxon>
        <taxon>Apocynaceae</taxon>
        <taxon>Rauvolfioideae</taxon>
        <taxon>Vinceae</taxon>
        <taxon>Catharanthinae</taxon>
        <taxon>Catharanthus</taxon>
    </lineage>
</organism>
<reference evidence="2" key="1">
    <citation type="journal article" date="2023" name="Nat. Plants">
        <title>Single-cell RNA sequencing provides a high-resolution roadmap for understanding the multicellular compartmentation of specialized metabolism.</title>
        <authorList>
            <person name="Sun S."/>
            <person name="Shen X."/>
            <person name="Li Y."/>
            <person name="Li Y."/>
            <person name="Wang S."/>
            <person name="Li R."/>
            <person name="Zhang H."/>
            <person name="Shen G."/>
            <person name="Guo B."/>
            <person name="Wei J."/>
            <person name="Xu J."/>
            <person name="St-Pierre B."/>
            <person name="Chen S."/>
            <person name="Sun C."/>
        </authorList>
    </citation>
    <scope>NUCLEOTIDE SEQUENCE [LARGE SCALE GENOMIC DNA]</scope>
</reference>
<accession>A0ACB9ZXJ0</accession>
<proteinExistence type="predicted"/>
<evidence type="ECO:0000313" key="1">
    <source>
        <dbReference type="EMBL" id="KAI5652685.1"/>
    </source>
</evidence>
<name>A0ACB9ZXJ0_CATRO</name>
<dbReference type="EMBL" id="CM044707">
    <property type="protein sequence ID" value="KAI5652685.1"/>
    <property type="molecule type" value="Genomic_DNA"/>
</dbReference>
<comment type="caution">
    <text evidence="1">The sequence shown here is derived from an EMBL/GenBank/DDBJ whole genome shotgun (WGS) entry which is preliminary data.</text>
</comment>
<gene>
    <name evidence="1" type="ORF">M9H77_29872</name>
</gene>
<dbReference type="Proteomes" id="UP001060085">
    <property type="component" value="Linkage Group LG07"/>
</dbReference>
<keyword evidence="2" id="KW-1185">Reference proteome</keyword>
<sequence>MFNKVGILCSHCLRIFNILYVQAILDKYILNRWTKDIDLSLGSSSVGDEGKVSKNDIVGYSAWTRKMLRKFSDLIFPSELNINARECREEEFRMLKDNNASEVGHYYVDDLDNEVGSSKIKDPKKNIVEIKYNQAKGKRKSALTHASRIKIVVQLSMNNKVLGRDLNDTSSECYISLGTSSCGNEEPLNTLQQFINFMYNF</sequence>